<comment type="caution">
    <text evidence="1">The sequence shown here is derived from an EMBL/GenBank/DDBJ whole genome shotgun (WGS) entry which is preliminary data.</text>
</comment>
<proteinExistence type="predicted"/>
<protein>
    <submittedName>
        <fullName evidence="1">Uncharacterized protein</fullName>
    </submittedName>
</protein>
<sequence length="51" mass="6122">MTAIIKEETRMDHLTKTYLQMYEEFIVGYKQYKKEKSTPYSKSVKAERLAD</sequence>
<evidence type="ECO:0000313" key="2">
    <source>
        <dbReference type="Proteomes" id="UP000525923"/>
    </source>
</evidence>
<evidence type="ECO:0000313" key="1">
    <source>
        <dbReference type="EMBL" id="MBB5179354.1"/>
    </source>
</evidence>
<dbReference type="AlphaFoldDB" id="A0A7W8CR55"/>
<dbReference type="Proteomes" id="UP000525923">
    <property type="component" value="Unassembled WGS sequence"/>
</dbReference>
<accession>A0A7W8CR55</accession>
<keyword evidence="2" id="KW-1185">Reference proteome</keyword>
<organism evidence="1 2">
    <name type="scientific">Planococcus koreensis</name>
    <dbReference type="NCBI Taxonomy" id="112331"/>
    <lineage>
        <taxon>Bacteria</taxon>
        <taxon>Bacillati</taxon>
        <taxon>Bacillota</taxon>
        <taxon>Bacilli</taxon>
        <taxon>Bacillales</taxon>
        <taxon>Caryophanaceae</taxon>
        <taxon>Planococcus</taxon>
    </lineage>
</organism>
<reference evidence="1 2" key="1">
    <citation type="submission" date="2020-08" db="EMBL/GenBank/DDBJ databases">
        <title>Genomic Encyclopedia of Type Strains, Phase IV (KMG-IV): sequencing the most valuable type-strain genomes for metagenomic binning, comparative biology and taxonomic classification.</title>
        <authorList>
            <person name="Goeker M."/>
        </authorList>
    </citation>
    <scope>NUCLEOTIDE SEQUENCE [LARGE SCALE GENOMIC DNA]</scope>
    <source>
        <strain evidence="1 2">DSM 15895</strain>
    </source>
</reference>
<dbReference type="EMBL" id="JACHHE010000002">
    <property type="protein sequence ID" value="MBB5179354.1"/>
    <property type="molecule type" value="Genomic_DNA"/>
</dbReference>
<name>A0A7W8CR55_9BACL</name>
<dbReference type="RefSeq" id="WP_175580272.1">
    <property type="nucleotide sequence ID" value="NZ_JACHHE010000002.1"/>
</dbReference>
<gene>
    <name evidence="1" type="ORF">HNQ44_000778</name>
</gene>